<evidence type="ECO:0000313" key="2">
    <source>
        <dbReference type="Proteomes" id="UP000265520"/>
    </source>
</evidence>
<accession>A0A392QYX2</accession>
<comment type="caution">
    <text evidence="1">The sequence shown here is derived from an EMBL/GenBank/DDBJ whole genome shotgun (WGS) entry which is preliminary data.</text>
</comment>
<keyword evidence="2" id="KW-1185">Reference proteome</keyword>
<protein>
    <submittedName>
        <fullName evidence="1">Uncharacterized protein</fullName>
    </submittedName>
</protein>
<feature type="non-terminal residue" evidence="1">
    <location>
        <position position="120"/>
    </location>
</feature>
<evidence type="ECO:0000313" key="1">
    <source>
        <dbReference type="EMBL" id="MCI29551.1"/>
    </source>
</evidence>
<sequence>MHPGFSDFFVTEISRHIQQEHLILLTPLAIRRIECSSGVIGGVEKTRRNRRRNQKISSPWALMYSSTCWRHKWKFFSVSFCVLRSVKLRSCLKAVSSSWKDRNGGGRRTPSVAVCSGDAI</sequence>
<name>A0A392QYX2_9FABA</name>
<reference evidence="1 2" key="1">
    <citation type="journal article" date="2018" name="Front. Plant Sci.">
        <title>Red Clover (Trifolium pratense) and Zigzag Clover (T. medium) - A Picture of Genomic Similarities and Differences.</title>
        <authorList>
            <person name="Dluhosova J."/>
            <person name="Istvanek J."/>
            <person name="Nedelnik J."/>
            <person name="Repkova J."/>
        </authorList>
    </citation>
    <scope>NUCLEOTIDE SEQUENCE [LARGE SCALE GENOMIC DNA]</scope>
    <source>
        <strain evidence="2">cv. 10/8</strain>
        <tissue evidence="1">Leaf</tissue>
    </source>
</reference>
<dbReference type="AlphaFoldDB" id="A0A392QYX2"/>
<proteinExistence type="predicted"/>
<dbReference type="Proteomes" id="UP000265520">
    <property type="component" value="Unassembled WGS sequence"/>
</dbReference>
<organism evidence="1 2">
    <name type="scientific">Trifolium medium</name>
    <dbReference type="NCBI Taxonomy" id="97028"/>
    <lineage>
        <taxon>Eukaryota</taxon>
        <taxon>Viridiplantae</taxon>
        <taxon>Streptophyta</taxon>
        <taxon>Embryophyta</taxon>
        <taxon>Tracheophyta</taxon>
        <taxon>Spermatophyta</taxon>
        <taxon>Magnoliopsida</taxon>
        <taxon>eudicotyledons</taxon>
        <taxon>Gunneridae</taxon>
        <taxon>Pentapetalae</taxon>
        <taxon>rosids</taxon>
        <taxon>fabids</taxon>
        <taxon>Fabales</taxon>
        <taxon>Fabaceae</taxon>
        <taxon>Papilionoideae</taxon>
        <taxon>50 kb inversion clade</taxon>
        <taxon>NPAAA clade</taxon>
        <taxon>Hologalegina</taxon>
        <taxon>IRL clade</taxon>
        <taxon>Trifolieae</taxon>
        <taxon>Trifolium</taxon>
    </lineage>
</organism>
<dbReference type="EMBL" id="LXQA010173336">
    <property type="protein sequence ID" value="MCI29551.1"/>
    <property type="molecule type" value="Genomic_DNA"/>
</dbReference>